<protein>
    <submittedName>
        <fullName evidence="4">Uncharacterized protein</fullName>
    </submittedName>
</protein>
<gene>
    <name evidence="4" type="ORF">PCOR1329_LOCUS65015</name>
</gene>
<dbReference type="PANTHER" id="PTHR13068">
    <property type="entry name" value="CGI-12 PROTEIN-RELATED"/>
    <property type="match status" value="1"/>
</dbReference>
<keyword evidence="2" id="KW-0809">Transit peptide</keyword>
<dbReference type="InterPro" id="IPR038538">
    <property type="entry name" value="MTERF_sf"/>
</dbReference>
<name>A0ABN9WBK9_9DINO</name>
<sequence length="389" mass="41529">MSGFSHARWAIAAAGTSMRAARLGRAALRRSAPAPGRPAQLRQRATCAWAGQPAPSRWGGGPAGPRQRPAAAASASSAAAGPSAVLPESLLPLRGELGLTTAQAARLLEKHPELLCCTAASVREVLGFLRTGVGISRSQTLSAVVRAHPDLLTASTKQMEITLEAWRHAVASRKAADSMAQVAPHCLLMGPEAVEDRRRLFEGLGVAIDGLALRHPAALLQDAAATTAVFDFLVDGTQGPGMSRPQAARLCGSFPRLLTYDAQGQLAPLVRFLREELGADPASRACESFFAWPRVDAEYRPAARLLLECGYSREELAAEVDVLTYSLDLCLRPRASLVKRKKELPRPALRSLAEGSDAEWCRAVGVDIEYFREFQALLRAEAKKAAASS</sequence>
<dbReference type="SMART" id="SM00733">
    <property type="entry name" value="Mterf"/>
    <property type="match status" value="4"/>
</dbReference>
<evidence type="ECO:0000256" key="1">
    <source>
        <dbReference type="ARBA" id="ARBA00007692"/>
    </source>
</evidence>
<evidence type="ECO:0000313" key="4">
    <source>
        <dbReference type="EMBL" id="CAK0882538.1"/>
    </source>
</evidence>
<feature type="compositionally biased region" description="Low complexity" evidence="3">
    <location>
        <begin position="64"/>
        <end position="76"/>
    </location>
</feature>
<dbReference type="InterPro" id="IPR003690">
    <property type="entry name" value="MTERF"/>
</dbReference>
<dbReference type="Pfam" id="PF02536">
    <property type="entry name" value="mTERF"/>
    <property type="match status" value="1"/>
</dbReference>
<dbReference type="Proteomes" id="UP001189429">
    <property type="component" value="Unassembled WGS sequence"/>
</dbReference>
<reference evidence="4" key="1">
    <citation type="submission" date="2023-10" db="EMBL/GenBank/DDBJ databases">
        <authorList>
            <person name="Chen Y."/>
            <person name="Shah S."/>
            <person name="Dougan E. K."/>
            <person name="Thang M."/>
            <person name="Chan C."/>
        </authorList>
    </citation>
    <scope>NUCLEOTIDE SEQUENCE [LARGE SCALE GENOMIC DNA]</scope>
</reference>
<keyword evidence="5" id="KW-1185">Reference proteome</keyword>
<comment type="caution">
    <text evidence="4">The sequence shown here is derived from an EMBL/GenBank/DDBJ whole genome shotgun (WGS) entry which is preliminary data.</text>
</comment>
<evidence type="ECO:0000313" key="5">
    <source>
        <dbReference type="Proteomes" id="UP001189429"/>
    </source>
</evidence>
<feature type="region of interest" description="Disordered" evidence="3">
    <location>
        <begin position="29"/>
        <end position="76"/>
    </location>
</feature>
<evidence type="ECO:0000256" key="2">
    <source>
        <dbReference type="ARBA" id="ARBA00022946"/>
    </source>
</evidence>
<accession>A0ABN9WBK9</accession>
<dbReference type="EMBL" id="CAUYUJ010018305">
    <property type="protein sequence ID" value="CAK0882538.1"/>
    <property type="molecule type" value="Genomic_DNA"/>
</dbReference>
<evidence type="ECO:0000256" key="3">
    <source>
        <dbReference type="SAM" id="MobiDB-lite"/>
    </source>
</evidence>
<feature type="compositionally biased region" description="Low complexity" evidence="3">
    <location>
        <begin position="29"/>
        <end position="39"/>
    </location>
</feature>
<comment type="similarity">
    <text evidence="1">Belongs to the mTERF family.</text>
</comment>
<dbReference type="Gene3D" id="1.25.70.10">
    <property type="entry name" value="Transcription termination factor 3, mitochondrial"/>
    <property type="match status" value="2"/>
</dbReference>
<organism evidence="4 5">
    <name type="scientific">Prorocentrum cordatum</name>
    <dbReference type="NCBI Taxonomy" id="2364126"/>
    <lineage>
        <taxon>Eukaryota</taxon>
        <taxon>Sar</taxon>
        <taxon>Alveolata</taxon>
        <taxon>Dinophyceae</taxon>
        <taxon>Prorocentrales</taxon>
        <taxon>Prorocentraceae</taxon>
        <taxon>Prorocentrum</taxon>
    </lineage>
</organism>
<proteinExistence type="inferred from homology"/>